<dbReference type="InterPro" id="IPR036380">
    <property type="entry name" value="Isochorismatase-like_sf"/>
</dbReference>
<dbReference type="Proteomes" id="UP000426246">
    <property type="component" value="Chromosome"/>
</dbReference>
<organism evidence="2 3">
    <name type="scientific">Paenibacillus psychroresistens</name>
    <dbReference type="NCBI Taxonomy" id="1778678"/>
    <lineage>
        <taxon>Bacteria</taxon>
        <taxon>Bacillati</taxon>
        <taxon>Bacillota</taxon>
        <taxon>Bacilli</taxon>
        <taxon>Bacillales</taxon>
        <taxon>Paenibacillaceae</taxon>
        <taxon>Paenibacillus</taxon>
    </lineage>
</organism>
<evidence type="ECO:0000313" key="2">
    <source>
        <dbReference type="EMBL" id="QGR00227.1"/>
    </source>
</evidence>
<evidence type="ECO:0000259" key="1">
    <source>
        <dbReference type="Pfam" id="PF00857"/>
    </source>
</evidence>
<dbReference type="AlphaFoldDB" id="A0A6B8RZ14"/>
<dbReference type="PANTHER" id="PTHR43559">
    <property type="entry name" value="HYDROLASE YCAC-RELATED"/>
    <property type="match status" value="1"/>
</dbReference>
<reference evidence="3" key="1">
    <citation type="submission" date="2018-11" db="EMBL/GenBank/DDBJ databases">
        <title>Complete genome sequence of Paenibacillus sp. ML311-T8.</title>
        <authorList>
            <person name="Nam Y.-D."/>
            <person name="Kang J."/>
            <person name="Chung W.-H."/>
            <person name="Park Y.S."/>
        </authorList>
    </citation>
    <scope>NUCLEOTIDE SEQUENCE [LARGE SCALE GENOMIC DNA]</scope>
    <source>
        <strain evidence="3">ML311-T8</strain>
    </source>
</reference>
<dbReference type="KEGG" id="ppsc:EHS13_23950"/>
<feature type="domain" description="Isochorismatase-like" evidence="1">
    <location>
        <begin position="35"/>
        <end position="185"/>
    </location>
</feature>
<name>A0A6B8RZ14_9BACL</name>
<accession>A0A6B8RZ14</accession>
<protein>
    <submittedName>
        <fullName evidence="2">Hydrolase</fullName>
    </submittedName>
</protein>
<dbReference type="SUPFAM" id="SSF52499">
    <property type="entry name" value="Isochorismatase-like hydrolases"/>
    <property type="match status" value="1"/>
</dbReference>
<sequence length="302" mass="33080">MLVARADNPVPSETKSAINAKAVPSPKLLTPTNHTLLMIDHQSQMAFATASIPITELRNNVAGLAKSAKAFKVPTVLTTVAAKTFSGPIFPEIQAVFPDQTPIDRTTMNAWEDQRVVDKVNSYGNKKLVVSGLWTEVCDLSAVLSAIDQGYEVYIVTDTSGGVSKEAHDMAIQRMVQAGATPITWMAYLLELQRDWARGETYAATTTIAKENGGAYGLGVIYSQEMFSGHEGTTTKPTVISTIDSRKEEKNKVTTWDKNASIKVIQQKNWDIYIAKGVWDSPEQIQLHKDAENARKALNVSH</sequence>
<dbReference type="EMBL" id="CP034235">
    <property type="protein sequence ID" value="QGR00227.1"/>
    <property type="molecule type" value="Genomic_DNA"/>
</dbReference>
<dbReference type="Pfam" id="PF00857">
    <property type="entry name" value="Isochorismatase"/>
    <property type="match status" value="1"/>
</dbReference>
<evidence type="ECO:0000313" key="3">
    <source>
        <dbReference type="Proteomes" id="UP000426246"/>
    </source>
</evidence>
<dbReference type="PANTHER" id="PTHR43559:SF1">
    <property type="entry name" value="HYDROLASE"/>
    <property type="match status" value="1"/>
</dbReference>
<dbReference type="GO" id="GO:0016787">
    <property type="term" value="F:hydrolase activity"/>
    <property type="evidence" value="ECO:0007669"/>
    <property type="project" value="UniProtKB-KW"/>
</dbReference>
<proteinExistence type="predicted"/>
<dbReference type="InterPro" id="IPR053152">
    <property type="entry name" value="Hydrolase_YcaC-like"/>
</dbReference>
<dbReference type="CDD" id="cd01012">
    <property type="entry name" value="YcaC_related"/>
    <property type="match status" value="1"/>
</dbReference>
<dbReference type="InterPro" id="IPR000868">
    <property type="entry name" value="Isochorismatase-like_dom"/>
</dbReference>
<dbReference type="OrthoDB" id="9789777at2"/>
<dbReference type="Gene3D" id="3.40.50.850">
    <property type="entry name" value="Isochorismatase-like"/>
    <property type="match status" value="1"/>
</dbReference>
<gene>
    <name evidence="2" type="ORF">EHS13_23950</name>
</gene>
<keyword evidence="2" id="KW-0378">Hydrolase</keyword>
<keyword evidence="3" id="KW-1185">Reference proteome</keyword>